<reference evidence="2 3" key="2">
    <citation type="submission" date="2024-07" db="EMBL/GenBank/DDBJ databases">
        <authorList>
            <person name="Akdeniz Z."/>
        </authorList>
    </citation>
    <scope>NUCLEOTIDE SEQUENCE [LARGE SCALE GENOMIC DNA]</scope>
</reference>
<evidence type="ECO:0000313" key="2">
    <source>
        <dbReference type="EMBL" id="CAL6109626.1"/>
    </source>
</evidence>
<dbReference type="AlphaFoldDB" id="A0AA86PNB4"/>
<evidence type="ECO:0000313" key="3">
    <source>
        <dbReference type="Proteomes" id="UP001642409"/>
    </source>
</evidence>
<proteinExistence type="predicted"/>
<gene>
    <name evidence="1" type="ORF">HINF_LOCUS29037</name>
    <name evidence="2" type="ORF">HINF_LOCUS75535</name>
</gene>
<keyword evidence="3" id="KW-1185">Reference proteome</keyword>
<reference evidence="1" key="1">
    <citation type="submission" date="2023-06" db="EMBL/GenBank/DDBJ databases">
        <authorList>
            <person name="Kurt Z."/>
        </authorList>
    </citation>
    <scope>NUCLEOTIDE SEQUENCE</scope>
</reference>
<protein>
    <submittedName>
        <fullName evidence="2">Hypothetical_protein</fullName>
    </submittedName>
</protein>
<dbReference type="Proteomes" id="UP001642409">
    <property type="component" value="Unassembled WGS sequence"/>
</dbReference>
<dbReference type="EMBL" id="CAXDID020000672">
    <property type="protein sequence ID" value="CAL6109626.1"/>
    <property type="molecule type" value="Genomic_DNA"/>
</dbReference>
<accession>A0AA86PNB4</accession>
<sequence length="153" mass="17965">MNRFYDKKTSHRKLRLYWSPFFSDHHISFPLQTNDHQETNNIPLQPNVSHGVITRQTTSHLFVQSKAGKNRDQLINLCFTNYSLYHNKASKVVQSIVKWEITEMGGLRTCYSIYYYITSNTDPHHYSLTDPKRSFAELTVPVQKTELVQTKVK</sequence>
<evidence type="ECO:0000313" key="1">
    <source>
        <dbReference type="EMBL" id="CAI9941392.1"/>
    </source>
</evidence>
<name>A0AA86PNB4_9EUKA</name>
<dbReference type="EMBL" id="CATOUU010000692">
    <property type="protein sequence ID" value="CAI9941392.1"/>
    <property type="molecule type" value="Genomic_DNA"/>
</dbReference>
<organism evidence="1">
    <name type="scientific">Hexamita inflata</name>
    <dbReference type="NCBI Taxonomy" id="28002"/>
    <lineage>
        <taxon>Eukaryota</taxon>
        <taxon>Metamonada</taxon>
        <taxon>Diplomonadida</taxon>
        <taxon>Hexamitidae</taxon>
        <taxon>Hexamitinae</taxon>
        <taxon>Hexamita</taxon>
    </lineage>
</organism>
<comment type="caution">
    <text evidence="1">The sequence shown here is derived from an EMBL/GenBank/DDBJ whole genome shotgun (WGS) entry which is preliminary data.</text>
</comment>